<dbReference type="InterPro" id="IPR014777">
    <property type="entry name" value="4pyrrole_Mease_sub1"/>
</dbReference>
<dbReference type="Gene3D" id="3.40.1010.10">
    <property type="entry name" value="Cobalt-precorrin-4 Transmethylase, Domain 1"/>
    <property type="match status" value="1"/>
</dbReference>
<protein>
    <submittedName>
        <fullName evidence="8">Precorrin-6y C5,15-methyltransferase (Decarboxylating) subunit CbiE</fullName>
    </submittedName>
</protein>
<dbReference type="AlphaFoldDB" id="A0A8J6JR08"/>
<dbReference type="UniPathway" id="UPA00148"/>
<dbReference type="NCBIfam" id="TIGR02467">
    <property type="entry name" value="CbiE"/>
    <property type="match status" value="1"/>
</dbReference>
<keyword evidence="5" id="KW-0949">S-adenosyl-L-methionine</keyword>
<evidence type="ECO:0000256" key="2">
    <source>
        <dbReference type="ARBA" id="ARBA00022573"/>
    </source>
</evidence>
<keyword evidence="9" id="KW-1185">Reference proteome</keyword>
<dbReference type="Pfam" id="PF13847">
    <property type="entry name" value="Methyltransf_31"/>
    <property type="match status" value="1"/>
</dbReference>
<organism evidence="8 9">
    <name type="scientific">Lawsonibacter faecis</name>
    <dbReference type="NCBI Taxonomy" id="2763052"/>
    <lineage>
        <taxon>Bacteria</taxon>
        <taxon>Bacillati</taxon>
        <taxon>Bacillota</taxon>
        <taxon>Clostridia</taxon>
        <taxon>Eubacteriales</taxon>
        <taxon>Oscillospiraceae</taxon>
        <taxon>Lawsonibacter</taxon>
    </lineage>
</organism>
<dbReference type="GO" id="GO:0008276">
    <property type="term" value="F:protein methyltransferase activity"/>
    <property type="evidence" value="ECO:0007669"/>
    <property type="project" value="InterPro"/>
</dbReference>
<dbReference type="InterPro" id="IPR000878">
    <property type="entry name" value="4pyrrol_Mease"/>
</dbReference>
<evidence type="ECO:0000313" key="9">
    <source>
        <dbReference type="Proteomes" id="UP000607645"/>
    </source>
</evidence>
<dbReference type="RefSeq" id="WP_186920340.1">
    <property type="nucleotide sequence ID" value="NZ_JACOPQ010000019.1"/>
</dbReference>
<name>A0A8J6JR08_9FIRM</name>
<dbReference type="Proteomes" id="UP000607645">
    <property type="component" value="Unassembled WGS sequence"/>
</dbReference>
<dbReference type="EMBL" id="JACOPQ010000019">
    <property type="protein sequence ID" value="MBC5738675.1"/>
    <property type="molecule type" value="Genomic_DNA"/>
</dbReference>
<keyword evidence="3" id="KW-0489">Methyltransferase</keyword>
<dbReference type="InterPro" id="IPR014008">
    <property type="entry name" value="Cbl_synth_MTase_CbiT"/>
</dbReference>
<dbReference type="PANTHER" id="PTHR43182">
    <property type="entry name" value="COBALT-PRECORRIN-6B C(15)-METHYLTRANSFERASE (DECARBOXYLATING)"/>
    <property type="match status" value="1"/>
</dbReference>
<keyword evidence="2" id="KW-0169">Cobalamin biosynthesis</keyword>
<dbReference type="InterPro" id="IPR012818">
    <property type="entry name" value="CbiE"/>
</dbReference>
<feature type="domain" description="Methyltransferase" evidence="7">
    <location>
        <begin position="253"/>
        <end position="310"/>
    </location>
</feature>
<dbReference type="Gene3D" id="3.40.50.150">
    <property type="entry name" value="Vaccinia Virus protein VP39"/>
    <property type="match status" value="1"/>
</dbReference>
<proteinExistence type="predicted"/>
<reference evidence="8" key="1">
    <citation type="submission" date="2020-08" db="EMBL/GenBank/DDBJ databases">
        <title>Genome public.</title>
        <authorList>
            <person name="Liu C."/>
            <person name="Sun Q."/>
        </authorList>
    </citation>
    <scope>NUCLEOTIDE SEQUENCE</scope>
    <source>
        <strain evidence="8">NSJ-52</strain>
    </source>
</reference>
<keyword evidence="4" id="KW-0808">Transferase</keyword>
<dbReference type="InterPro" id="IPR029063">
    <property type="entry name" value="SAM-dependent_MTases_sf"/>
</dbReference>
<dbReference type="Gene3D" id="3.30.950.10">
    <property type="entry name" value="Methyltransferase, Cobalt-precorrin-4 Transmethylase, Domain 2"/>
    <property type="match status" value="1"/>
</dbReference>
<dbReference type="InterPro" id="IPR025714">
    <property type="entry name" value="Methyltranfer_dom"/>
</dbReference>
<dbReference type="CDD" id="cd02440">
    <property type="entry name" value="AdoMet_MTases"/>
    <property type="match status" value="1"/>
</dbReference>
<dbReference type="InterPro" id="IPR050714">
    <property type="entry name" value="Cobalamin_biosynth_MTase"/>
</dbReference>
<evidence type="ECO:0000259" key="6">
    <source>
        <dbReference type="Pfam" id="PF00590"/>
    </source>
</evidence>
<dbReference type="Pfam" id="PF00590">
    <property type="entry name" value="TP_methylase"/>
    <property type="match status" value="1"/>
</dbReference>
<dbReference type="InterPro" id="IPR035996">
    <property type="entry name" value="4pyrrol_Methylase_sf"/>
</dbReference>
<evidence type="ECO:0000256" key="4">
    <source>
        <dbReference type="ARBA" id="ARBA00022679"/>
    </source>
</evidence>
<feature type="domain" description="Tetrapyrrole methylase" evidence="6">
    <location>
        <begin position="4"/>
        <end position="190"/>
    </location>
</feature>
<dbReference type="PIRSF" id="PIRSF036428">
    <property type="entry name" value="CobL"/>
    <property type="match status" value="1"/>
</dbReference>
<evidence type="ECO:0000259" key="7">
    <source>
        <dbReference type="Pfam" id="PF13847"/>
    </source>
</evidence>
<dbReference type="PANTHER" id="PTHR43182:SF1">
    <property type="entry name" value="COBALT-PRECORRIN-7 C(5)-METHYLTRANSFERASE"/>
    <property type="match status" value="1"/>
</dbReference>
<dbReference type="SUPFAM" id="SSF53790">
    <property type="entry name" value="Tetrapyrrole methylase"/>
    <property type="match status" value="1"/>
</dbReference>
<evidence type="ECO:0000256" key="5">
    <source>
        <dbReference type="ARBA" id="ARBA00022691"/>
    </source>
</evidence>
<dbReference type="CDD" id="cd11644">
    <property type="entry name" value="Precorrin-6Y-MT"/>
    <property type="match status" value="1"/>
</dbReference>
<gene>
    <name evidence="8" type="primary">cbiE</name>
    <name evidence="8" type="ORF">H8S62_16815</name>
</gene>
<sequence>MKGRVYLIGMGMGNPETLTAEASAAIEECDLLLGATRLVEPYIHSGKELAPLIAAADIAAKIGEMPEGTTSGVLLSGDVGFYSGARGLYALLADYEVLSIPGISSLSYFCARICTAWQDVHIVSAHGRSCDCVGAVRSHGKTFLLTGGDNRAQDICAELAERGMGELAVWVGERLSYPDEAVSYGTAADLARKDFDSLAVMLVANPAPVRTGVAVPGISDDDFLRGDAPMTKEEVRTLALSKLHLYSHHILWDVGAGTGSVSIQGALAVPDGQVYAVEREQAALELMAQNKAKFGAGNLKLVAGEAPEALQPLPAPDRVFLGGTSGSMAEILGIVFDKNPAARVVVTAVTLETLAEATRLFDGMGLKNVEIAQVSVTKARSVGTYHMMTAQNPVFIISGEGQG</sequence>
<evidence type="ECO:0000256" key="3">
    <source>
        <dbReference type="ARBA" id="ARBA00022603"/>
    </source>
</evidence>
<comment type="pathway">
    <text evidence="1">Cofactor biosynthesis; adenosylcobalamin biosynthesis.</text>
</comment>
<evidence type="ECO:0000313" key="8">
    <source>
        <dbReference type="EMBL" id="MBC5738675.1"/>
    </source>
</evidence>
<comment type="caution">
    <text evidence="8">The sequence shown here is derived from an EMBL/GenBank/DDBJ whole genome shotgun (WGS) entry which is preliminary data.</text>
</comment>
<accession>A0A8J6JR08</accession>
<dbReference type="InterPro" id="IPR014776">
    <property type="entry name" value="4pyrrole_Mease_sub2"/>
</dbReference>
<dbReference type="GO" id="GO:0009236">
    <property type="term" value="P:cobalamin biosynthetic process"/>
    <property type="evidence" value="ECO:0007669"/>
    <property type="project" value="UniProtKB-UniPathway"/>
</dbReference>
<dbReference type="GO" id="GO:0032259">
    <property type="term" value="P:methylation"/>
    <property type="evidence" value="ECO:0007669"/>
    <property type="project" value="UniProtKB-KW"/>
</dbReference>
<dbReference type="InterPro" id="IPR006365">
    <property type="entry name" value="Cbl_synth_CobL"/>
</dbReference>
<evidence type="ECO:0000256" key="1">
    <source>
        <dbReference type="ARBA" id="ARBA00004953"/>
    </source>
</evidence>
<dbReference type="NCBIfam" id="TIGR02469">
    <property type="entry name" value="CbiT"/>
    <property type="match status" value="1"/>
</dbReference>
<dbReference type="SUPFAM" id="SSF53335">
    <property type="entry name" value="S-adenosyl-L-methionine-dependent methyltransferases"/>
    <property type="match status" value="1"/>
</dbReference>